<evidence type="ECO:0000256" key="2">
    <source>
        <dbReference type="ARBA" id="ARBA00005349"/>
    </source>
</evidence>
<comment type="catalytic activity">
    <reaction evidence="11">
        <text>a 2-methoxy-6-(all-trans-polyprenyl)phenol + 2 reduced [2Fe-2S]-[ferredoxin] + O2 + 2 H(+) = a 2-methoxy-6-(all-trans-polyprenyl)benzene-1,4-diol + 2 oxidized [2Fe-2S]-[ferredoxin] + H2O</text>
        <dbReference type="Rhea" id="RHEA:81183"/>
        <dbReference type="Rhea" id="RHEA-COMP:9551"/>
        <dbReference type="Rhea" id="RHEA-COMP:10000"/>
        <dbReference type="Rhea" id="RHEA-COMP:10001"/>
        <dbReference type="Rhea" id="RHEA-COMP:10858"/>
        <dbReference type="ChEBI" id="CHEBI:15377"/>
        <dbReference type="ChEBI" id="CHEBI:15378"/>
        <dbReference type="ChEBI" id="CHEBI:15379"/>
        <dbReference type="ChEBI" id="CHEBI:33737"/>
        <dbReference type="ChEBI" id="CHEBI:33738"/>
        <dbReference type="ChEBI" id="CHEBI:62731"/>
        <dbReference type="ChEBI" id="CHEBI:84166"/>
        <dbReference type="EC" id="1.14.15.46"/>
    </reaction>
</comment>
<dbReference type="Pfam" id="PF01494">
    <property type="entry name" value="FAD_binding_3"/>
    <property type="match status" value="1"/>
</dbReference>
<keyword evidence="9 11" id="KW-0496">Mitochondrion</keyword>
<dbReference type="PANTHER" id="PTHR43876:SF7">
    <property type="entry name" value="UBIQUINONE BIOSYNTHESIS MONOOXYGENASE COQ6, MITOCHONDRIAL"/>
    <property type="match status" value="1"/>
</dbReference>
<dbReference type="InterPro" id="IPR002938">
    <property type="entry name" value="FAD-bd"/>
</dbReference>
<dbReference type="Proteomes" id="UP001562354">
    <property type="component" value="Unassembled WGS sequence"/>
</dbReference>
<keyword evidence="14" id="KW-1185">Reference proteome</keyword>
<dbReference type="RefSeq" id="XP_069200288.1">
    <property type="nucleotide sequence ID" value="XM_069344313.1"/>
</dbReference>
<reference evidence="13 14" key="1">
    <citation type="submission" date="2024-07" db="EMBL/GenBank/DDBJ databases">
        <title>Draft sequence of the Neodothiora populina.</title>
        <authorList>
            <person name="Drown D.D."/>
            <person name="Schuette U.S."/>
            <person name="Buechlein A.B."/>
            <person name="Rusch D.R."/>
            <person name="Winton L.W."/>
            <person name="Adams G.A."/>
        </authorList>
    </citation>
    <scope>NUCLEOTIDE SEQUENCE [LARGE SCALE GENOMIC DNA]</scope>
    <source>
        <strain evidence="13 14">CPC 39397</strain>
    </source>
</reference>
<evidence type="ECO:0000313" key="14">
    <source>
        <dbReference type="Proteomes" id="UP001562354"/>
    </source>
</evidence>
<keyword evidence="4 11" id="KW-0831">Ubiquinone biosynthesis</keyword>
<dbReference type="InterPro" id="IPR000689">
    <property type="entry name" value="UbQ_mOase_COQ6"/>
</dbReference>
<evidence type="ECO:0000256" key="1">
    <source>
        <dbReference type="ARBA" id="ARBA00001974"/>
    </source>
</evidence>
<evidence type="ECO:0000256" key="5">
    <source>
        <dbReference type="ARBA" id="ARBA00022792"/>
    </source>
</evidence>
<comment type="caution">
    <text evidence="13">The sequence shown here is derived from an EMBL/GenBank/DDBJ whole genome shotgun (WGS) entry which is preliminary data.</text>
</comment>
<feature type="domain" description="FAD-binding" evidence="12">
    <location>
        <begin position="60"/>
        <end position="453"/>
    </location>
</feature>
<dbReference type="PROSITE" id="PS01304">
    <property type="entry name" value="UBIH"/>
    <property type="match status" value="1"/>
</dbReference>
<evidence type="ECO:0000256" key="10">
    <source>
        <dbReference type="ARBA" id="ARBA00023136"/>
    </source>
</evidence>
<evidence type="ECO:0000256" key="11">
    <source>
        <dbReference type="HAMAP-Rule" id="MF_03193"/>
    </source>
</evidence>
<evidence type="ECO:0000256" key="9">
    <source>
        <dbReference type="ARBA" id="ARBA00023128"/>
    </source>
</evidence>
<comment type="subcellular location">
    <subcellularLocation>
        <location evidence="11">Mitochondrion inner membrane</location>
        <topology evidence="11">Peripheral membrane protein</topology>
        <orientation evidence="11">Matrix side</orientation>
    </subcellularLocation>
</comment>
<evidence type="ECO:0000256" key="8">
    <source>
        <dbReference type="ARBA" id="ARBA00023033"/>
    </source>
</evidence>
<dbReference type="EMBL" id="JBFMKM010000009">
    <property type="protein sequence ID" value="KAL1304013.1"/>
    <property type="molecule type" value="Genomic_DNA"/>
</dbReference>
<sequence>MPLRLSPRTPCDFSMSSWRCSSLIPINPRRRSFWSHSSLAADASHSSPPPSPAAKPDIYDIVCVGGGPAGLSLLTALRSSPRTANLKIALVESQDLSKSLQKDALATEFSNRCSSLTPGSVKFLRDVGALDHITSARVQPYHSMQVWDGVSGSSINFDPVTIPGTSKQGNVVAYMTENPNTVSALLGRLATTAPIDIFDKTRVDKIELGQDTEELDLSTWPVLSLSNSRKLAARLLIGADGANSPVRGFANIPSRGWDYDRQGVVATLQMRGLGWGGERHKIAYQRFLPSGPVALLPLPNNHASLVWSTTPDKANLLKRLSPADFLAMVNAAFRLLPVDLDYMHTITSGQADEFSWRESNTTFDPRKVPQKVVGLQEGSVASFPLRMRHADTYIGHRVALLGDAAHTVHPLAGQGLNSGLGDAQSLAKHIGEAVAVGKDIGSSWALEPYNAEQWPKNNIMLGTVDKLHKLYSAGSGPVVWVRTLGLEAVDKLPFVKGFFMKQATRL</sequence>
<dbReference type="PRINTS" id="PR00420">
    <property type="entry name" value="RNGMNOXGNASE"/>
</dbReference>
<dbReference type="SUPFAM" id="SSF51905">
    <property type="entry name" value="FAD/NAD(P)-binding domain"/>
    <property type="match status" value="1"/>
</dbReference>
<dbReference type="EC" id="1.14.15.45" evidence="11"/>
<keyword evidence="6 11" id="KW-0274">FAD</keyword>
<evidence type="ECO:0000256" key="3">
    <source>
        <dbReference type="ARBA" id="ARBA00022630"/>
    </source>
</evidence>
<comment type="subunit">
    <text evidence="11">Component of a multi-subunit COQ enzyme complex, composed of at least COQ3, COQ4, COQ5, COQ6, COQ7 and COQ9.</text>
</comment>
<dbReference type="InterPro" id="IPR018168">
    <property type="entry name" value="Ubi_Hdrlase_CS"/>
</dbReference>
<keyword evidence="3 11" id="KW-0285">Flavoprotein</keyword>
<evidence type="ECO:0000256" key="7">
    <source>
        <dbReference type="ARBA" id="ARBA00023002"/>
    </source>
</evidence>
<dbReference type="HAMAP" id="MF_03193">
    <property type="entry name" value="COQ6_monooxygenase"/>
    <property type="match status" value="1"/>
</dbReference>
<protein>
    <recommendedName>
        <fullName evidence="11">Ubiquinone biosynthesis monooxygenase COQ6, mitochondrial</fullName>
        <ecNumber evidence="11">1.14.15.45</ecNumber>
    </recommendedName>
    <alternativeName>
        <fullName evidence="11">2-methoxy-6-polyprenolphenol 4-hydroxylase</fullName>
        <ecNumber evidence="11">1.14.15.46</ecNumber>
    </alternativeName>
</protein>
<gene>
    <name evidence="11" type="primary">COQ6</name>
    <name evidence="13" type="ORF">AAFC00_000454</name>
</gene>
<keyword evidence="8 11" id="KW-0503">Monooxygenase</keyword>
<comment type="cofactor">
    <cofactor evidence="1 11">
        <name>FAD</name>
        <dbReference type="ChEBI" id="CHEBI:57692"/>
    </cofactor>
</comment>
<evidence type="ECO:0000313" key="13">
    <source>
        <dbReference type="EMBL" id="KAL1304013.1"/>
    </source>
</evidence>
<dbReference type="InterPro" id="IPR036188">
    <property type="entry name" value="FAD/NAD-bd_sf"/>
</dbReference>
<evidence type="ECO:0000256" key="4">
    <source>
        <dbReference type="ARBA" id="ARBA00022688"/>
    </source>
</evidence>
<organism evidence="13 14">
    <name type="scientific">Neodothiora populina</name>
    <dbReference type="NCBI Taxonomy" id="2781224"/>
    <lineage>
        <taxon>Eukaryota</taxon>
        <taxon>Fungi</taxon>
        <taxon>Dikarya</taxon>
        <taxon>Ascomycota</taxon>
        <taxon>Pezizomycotina</taxon>
        <taxon>Dothideomycetes</taxon>
        <taxon>Dothideomycetidae</taxon>
        <taxon>Dothideales</taxon>
        <taxon>Dothioraceae</taxon>
        <taxon>Neodothiora</taxon>
    </lineage>
</organism>
<accession>A0ABR3PDH5</accession>
<comment type="catalytic activity">
    <reaction evidence="11">
        <text>a 4-hydroxy-3-(all-trans-polyprenyl)benzoate + 2 reduced [2Fe-2S]-[ferredoxin] + O2 + 2 H(+) = a 3,4-dihydroxy-5-(all-trans-polyprenyl)benzoate + 2 oxidized [2Fe-2S]-[ferredoxin] + H2O</text>
        <dbReference type="Rhea" id="RHEA:81195"/>
        <dbReference type="Rhea" id="RHEA-COMP:9514"/>
        <dbReference type="Rhea" id="RHEA-COMP:10000"/>
        <dbReference type="Rhea" id="RHEA-COMP:10001"/>
        <dbReference type="Rhea" id="RHEA-COMP:10930"/>
        <dbReference type="ChEBI" id="CHEBI:15377"/>
        <dbReference type="ChEBI" id="CHEBI:15378"/>
        <dbReference type="ChEBI" id="CHEBI:15379"/>
        <dbReference type="ChEBI" id="CHEBI:33737"/>
        <dbReference type="ChEBI" id="CHEBI:33738"/>
        <dbReference type="ChEBI" id="CHEBI:64694"/>
        <dbReference type="ChEBI" id="CHEBI:78396"/>
        <dbReference type="EC" id="1.14.15.45"/>
    </reaction>
</comment>
<keyword evidence="10 11" id="KW-0472">Membrane</keyword>
<evidence type="ECO:0000256" key="6">
    <source>
        <dbReference type="ARBA" id="ARBA00022827"/>
    </source>
</evidence>
<dbReference type="EC" id="1.14.15.46" evidence="11"/>
<comment type="function">
    <text evidence="11">FAD-dependent monooxygenase required for two non-consecutive steps during ubiquinone biosynthesis. Required for the C5-ring hydroxylation during ubiquinone biosynthesis by catalyzing the hydroxylation of 4-hydroxy-3-(all-trans-polyprenyl)benzoic acid to 3,4-dihydroxy-5-(all-trans-polyprenyl)benzoic acid. Also acts downstream of coq4, for the C1-hydroxylation during ubiquinone biosynthesis by catalyzing the hydroxylation of 2-methoxy-6-(all-trans-polyprenyl)phenol to 2-methoxy-6-(all-trans-polyprenyl)benzene-1,4-diol. The electrons required for the hydroxylation reaction are funneled indirectly to coq6 from NADPH via a ferredoxin/ferredoxin reductase system.</text>
</comment>
<comment type="pathway">
    <text evidence="11">Cofactor biosynthesis; ubiquinone biosynthesis.</text>
</comment>
<name>A0ABR3PDH5_9PEZI</name>
<keyword evidence="5 11" id="KW-0999">Mitochondrion inner membrane</keyword>
<dbReference type="GeneID" id="95974157"/>
<dbReference type="PANTHER" id="PTHR43876">
    <property type="entry name" value="UBIQUINONE BIOSYNTHESIS MONOOXYGENASE COQ6, MITOCHONDRIAL"/>
    <property type="match status" value="1"/>
</dbReference>
<proteinExistence type="inferred from homology"/>
<evidence type="ECO:0000259" key="12">
    <source>
        <dbReference type="Pfam" id="PF01494"/>
    </source>
</evidence>
<keyword evidence="7 11" id="KW-0560">Oxidoreductase</keyword>
<dbReference type="NCBIfam" id="TIGR01988">
    <property type="entry name" value="Ubi-OHases"/>
    <property type="match status" value="1"/>
</dbReference>
<dbReference type="InterPro" id="IPR051205">
    <property type="entry name" value="UbiH/COQ6_monooxygenase"/>
</dbReference>
<dbReference type="InterPro" id="IPR010971">
    <property type="entry name" value="UbiH/COQ6"/>
</dbReference>
<dbReference type="Gene3D" id="3.50.50.60">
    <property type="entry name" value="FAD/NAD(P)-binding domain"/>
    <property type="match status" value="2"/>
</dbReference>
<comment type="similarity">
    <text evidence="2 11">Belongs to the UbiH/COQ6 family.</text>
</comment>